<dbReference type="AlphaFoldDB" id="A0A8S3W240"/>
<sequence length="99" mass="11878">MEAEKKLEKQEEKKASKEKRKPTEKKRVQIIKQDQKKERRGNVISDFMSVLEDSDIIDVTDEEYDITRDLYTNFVQNYEPCNEQKDKIFSLYKKSNVVK</sequence>
<accession>A0A8S3W240</accession>
<reference evidence="2" key="1">
    <citation type="submission" date="2021-04" db="EMBL/GenBank/DDBJ databases">
        <authorList>
            <person name="Tunstrom K."/>
        </authorList>
    </citation>
    <scope>NUCLEOTIDE SEQUENCE</scope>
</reference>
<keyword evidence="3" id="KW-1185">Reference proteome</keyword>
<comment type="caution">
    <text evidence="2">The sequence shown here is derived from an EMBL/GenBank/DDBJ whole genome shotgun (WGS) entry which is preliminary data.</text>
</comment>
<feature type="region of interest" description="Disordered" evidence="1">
    <location>
        <begin position="1"/>
        <end position="35"/>
    </location>
</feature>
<evidence type="ECO:0000313" key="2">
    <source>
        <dbReference type="EMBL" id="CAG4936543.1"/>
    </source>
</evidence>
<organism evidence="2 3">
    <name type="scientific">Parnassius apollo</name>
    <name type="common">Apollo butterfly</name>
    <name type="synonym">Papilio apollo</name>
    <dbReference type="NCBI Taxonomy" id="110799"/>
    <lineage>
        <taxon>Eukaryota</taxon>
        <taxon>Metazoa</taxon>
        <taxon>Ecdysozoa</taxon>
        <taxon>Arthropoda</taxon>
        <taxon>Hexapoda</taxon>
        <taxon>Insecta</taxon>
        <taxon>Pterygota</taxon>
        <taxon>Neoptera</taxon>
        <taxon>Endopterygota</taxon>
        <taxon>Lepidoptera</taxon>
        <taxon>Glossata</taxon>
        <taxon>Ditrysia</taxon>
        <taxon>Papilionoidea</taxon>
        <taxon>Papilionidae</taxon>
        <taxon>Parnassiinae</taxon>
        <taxon>Parnassini</taxon>
        <taxon>Parnassius</taxon>
        <taxon>Parnassius</taxon>
    </lineage>
</organism>
<protein>
    <submittedName>
        <fullName evidence="2">(apollo) hypothetical protein</fullName>
    </submittedName>
</protein>
<feature type="compositionally biased region" description="Basic and acidic residues" evidence="1">
    <location>
        <begin position="1"/>
        <end position="15"/>
    </location>
</feature>
<dbReference type="OrthoDB" id="10035668at2759"/>
<dbReference type="Proteomes" id="UP000691718">
    <property type="component" value="Unassembled WGS sequence"/>
</dbReference>
<dbReference type="EMBL" id="CAJQZP010000080">
    <property type="protein sequence ID" value="CAG4936543.1"/>
    <property type="molecule type" value="Genomic_DNA"/>
</dbReference>
<proteinExistence type="predicted"/>
<name>A0A8S3W240_PARAO</name>
<evidence type="ECO:0000313" key="3">
    <source>
        <dbReference type="Proteomes" id="UP000691718"/>
    </source>
</evidence>
<gene>
    <name evidence="2" type="ORF">PAPOLLO_LOCUS1220</name>
</gene>
<evidence type="ECO:0000256" key="1">
    <source>
        <dbReference type="SAM" id="MobiDB-lite"/>
    </source>
</evidence>